<comment type="caution">
    <text evidence="1">The sequence shown here is derived from an EMBL/GenBank/DDBJ whole genome shotgun (WGS) entry which is preliminary data.</text>
</comment>
<keyword evidence="2" id="KW-1185">Reference proteome</keyword>
<dbReference type="EMBL" id="JASDAP010000024">
    <property type="protein sequence ID" value="KAK1881575.1"/>
    <property type="molecule type" value="Genomic_DNA"/>
</dbReference>
<organism evidence="1 2">
    <name type="scientific">Dissostichus eleginoides</name>
    <name type="common">Patagonian toothfish</name>
    <name type="synonym">Dissostichus amissus</name>
    <dbReference type="NCBI Taxonomy" id="100907"/>
    <lineage>
        <taxon>Eukaryota</taxon>
        <taxon>Metazoa</taxon>
        <taxon>Chordata</taxon>
        <taxon>Craniata</taxon>
        <taxon>Vertebrata</taxon>
        <taxon>Euteleostomi</taxon>
        <taxon>Actinopterygii</taxon>
        <taxon>Neopterygii</taxon>
        <taxon>Teleostei</taxon>
        <taxon>Neoteleostei</taxon>
        <taxon>Acanthomorphata</taxon>
        <taxon>Eupercaria</taxon>
        <taxon>Perciformes</taxon>
        <taxon>Notothenioidei</taxon>
        <taxon>Nototheniidae</taxon>
        <taxon>Dissostichus</taxon>
    </lineage>
</organism>
<proteinExistence type="predicted"/>
<feature type="non-terminal residue" evidence="1">
    <location>
        <position position="1"/>
    </location>
</feature>
<protein>
    <submittedName>
        <fullName evidence="1">F-box/FBD/LRR-repeat protein</fullName>
    </submittedName>
</protein>
<dbReference type="Proteomes" id="UP001228049">
    <property type="component" value="Unassembled WGS sequence"/>
</dbReference>
<evidence type="ECO:0000313" key="2">
    <source>
        <dbReference type="Proteomes" id="UP001228049"/>
    </source>
</evidence>
<sequence>AQKLVSNLTVDTAQCVNHQLDESADSKANARSAAADFTFSNPSSVLLALTVALIRLKGFQLL</sequence>
<evidence type="ECO:0000313" key="1">
    <source>
        <dbReference type="EMBL" id="KAK1881575.1"/>
    </source>
</evidence>
<accession>A0AAD9BD37</accession>
<gene>
    <name evidence="1" type="ORF">KUDE01_024740</name>
</gene>
<name>A0AAD9BD37_DISEL</name>
<dbReference type="AlphaFoldDB" id="A0AAD9BD37"/>
<reference evidence="1" key="1">
    <citation type="submission" date="2023-04" db="EMBL/GenBank/DDBJ databases">
        <title>Chromosome-level genome of Chaenocephalus aceratus.</title>
        <authorList>
            <person name="Park H."/>
        </authorList>
    </citation>
    <scope>NUCLEOTIDE SEQUENCE</scope>
    <source>
        <strain evidence="1">DE</strain>
        <tissue evidence="1">Muscle</tissue>
    </source>
</reference>